<evidence type="ECO:0000313" key="1">
    <source>
        <dbReference type="EMBL" id="RRN45493.1"/>
    </source>
</evidence>
<proteinExistence type="predicted"/>
<accession>A0A426FS09</accession>
<sequence>MMGTLMNAENERRTTQHKTTVALAASLFRSGTISASTAARMAGNPLAEMLMILSSLGIPLTGTPEESIEDLQAEMAAAEAWVVKPTA</sequence>
<gene>
    <name evidence="1" type="ORF">EHV23_04695</name>
</gene>
<dbReference type="InterPro" id="IPR005368">
    <property type="entry name" value="UPF0175"/>
</dbReference>
<comment type="caution">
    <text evidence="1">The sequence shown here is derived from an EMBL/GenBank/DDBJ whole genome shotgun (WGS) entry which is preliminary data.</text>
</comment>
<dbReference type="AlphaFoldDB" id="A0A426FS09"/>
<dbReference type="RefSeq" id="WP_125094922.1">
    <property type="nucleotide sequence ID" value="NZ_RRUE01000001.1"/>
</dbReference>
<evidence type="ECO:0000313" key="2">
    <source>
        <dbReference type="Proteomes" id="UP000270261"/>
    </source>
</evidence>
<name>A0A426FS09_9BURK</name>
<reference evidence="1 2" key="1">
    <citation type="submission" date="2018-11" db="EMBL/GenBank/DDBJ databases">
        <title>Genome sequencing of Lautropia sp. KCOM 2505 (= ChDC F240).</title>
        <authorList>
            <person name="Kook J.-K."/>
            <person name="Park S.-N."/>
            <person name="Lim Y.K."/>
        </authorList>
    </citation>
    <scope>NUCLEOTIDE SEQUENCE [LARGE SCALE GENOMIC DNA]</scope>
    <source>
        <strain evidence="1 2">KCOM 2505</strain>
    </source>
</reference>
<dbReference type="EMBL" id="RRUE01000001">
    <property type="protein sequence ID" value="RRN45493.1"/>
    <property type="molecule type" value="Genomic_DNA"/>
</dbReference>
<keyword evidence="2" id="KW-1185">Reference proteome</keyword>
<dbReference type="Pfam" id="PF03683">
    <property type="entry name" value="UPF0175"/>
    <property type="match status" value="1"/>
</dbReference>
<protein>
    <submittedName>
        <fullName evidence="1">Uncharacterized protein</fullName>
    </submittedName>
</protein>
<dbReference type="Proteomes" id="UP000270261">
    <property type="component" value="Unassembled WGS sequence"/>
</dbReference>
<organism evidence="1 2">
    <name type="scientific">Lautropia dentalis</name>
    <dbReference type="NCBI Taxonomy" id="2490857"/>
    <lineage>
        <taxon>Bacteria</taxon>
        <taxon>Pseudomonadati</taxon>
        <taxon>Pseudomonadota</taxon>
        <taxon>Betaproteobacteria</taxon>
        <taxon>Burkholderiales</taxon>
        <taxon>Burkholderiaceae</taxon>
        <taxon>Lautropia</taxon>
    </lineage>
</organism>